<keyword evidence="2" id="KW-1185">Reference proteome</keyword>
<evidence type="ECO:0000313" key="2">
    <source>
        <dbReference type="Proteomes" id="UP001221757"/>
    </source>
</evidence>
<proteinExistence type="predicted"/>
<dbReference type="Proteomes" id="UP001221757">
    <property type="component" value="Unassembled WGS sequence"/>
</dbReference>
<gene>
    <name evidence="1" type="ORF">B0H17DRAFT_1108041</name>
</gene>
<comment type="caution">
    <text evidence="1">The sequence shown here is derived from an EMBL/GenBank/DDBJ whole genome shotgun (WGS) entry which is preliminary data.</text>
</comment>
<organism evidence="1 2">
    <name type="scientific">Mycena rosella</name>
    <name type="common">Pink bonnet</name>
    <name type="synonym">Agaricus rosellus</name>
    <dbReference type="NCBI Taxonomy" id="1033263"/>
    <lineage>
        <taxon>Eukaryota</taxon>
        <taxon>Fungi</taxon>
        <taxon>Dikarya</taxon>
        <taxon>Basidiomycota</taxon>
        <taxon>Agaricomycotina</taxon>
        <taxon>Agaricomycetes</taxon>
        <taxon>Agaricomycetidae</taxon>
        <taxon>Agaricales</taxon>
        <taxon>Marasmiineae</taxon>
        <taxon>Mycenaceae</taxon>
        <taxon>Mycena</taxon>
    </lineage>
</organism>
<name>A0AAD7BZD0_MYCRO</name>
<accession>A0AAD7BZD0</accession>
<dbReference type="AlphaFoldDB" id="A0AAD7BZD0"/>
<evidence type="ECO:0000313" key="1">
    <source>
        <dbReference type="EMBL" id="KAJ7633707.1"/>
    </source>
</evidence>
<dbReference type="EMBL" id="JARKIE010000488">
    <property type="protein sequence ID" value="KAJ7633707.1"/>
    <property type="molecule type" value="Genomic_DNA"/>
</dbReference>
<protein>
    <submittedName>
        <fullName evidence="1">Uncharacterized protein</fullName>
    </submittedName>
</protein>
<reference evidence="1" key="1">
    <citation type="submission" date="2023-03" db="EMBL/GenBank/DDBJ databases">
        <title>Massive genome expansion in bonnet fungi (Mycena s.s.) driven by repeated elements and novel gene families across ecological guilds.</title>
        <authorList>
            <consortium name="Lawrence Berkeley National Laboratory"/>
            <person name="Harder C.B."/>
            <person name="Miyauchi S."/>
            <person name="Viragh M."/>
            <person name="Kuo A."/>
            <person name="Thoen E."/>
            <person name="Andreopoulos B."/>
            <person name="Lu D."/>
            <person name="Skrede I."/>
            <person name="Drula E."/>
            <person name="Henrissat B."/>
            <person name="Morin E."/>
            <person name="Kohler A."/>
            <person name="Barry K."/>
            <person name="LaButti K."/>
            <person name="Morin E."/>
            <person name="Salamov A."/>
            <person name="Lipzen A."/>
            <person name="Mereny Z."/>
            <person name="Hegedus B."/>
            <person name="Baldrian P."/>
            <person name="Stursova M."/>
            <person name="Weitz H."/>
            <person name="Taylor A."/>
            <person name="Grigoriev I.V."/>
            <person name="Nagy L.G."/>
            <person name="Martin F."/>
            <person name="Kauserud H."/>
        </authorList>
    </citation>
    <scope>NUCLEOTIDE SEQUENCE</scope>
    <source>
        <strain evidence="1">CBHHK067</strain>
    </source>
</reference>
<sequence>MSFPLPDEIISEILSPALKISDEAFSDTLSTSPFALSPQSTSAFLLVCKAWLRVSTPLLYNVVIIRSKAQARALEMVLKTNKDLGAFIKKLRVEGGFGSMMKTILQCSPNITDLFVSLAIWSTDSVTGLCQGLPLIDPVRLIVHDSEEPGNNKQNLRLVQKLSECIQLWKKLRIVELPYSYDWSVGMGANRFSQICATIGTAPYLEEIVIPAPASVGFPDFVADIVKIPSLKMLKIKQPLFRDDHLIHIINSDPTLKELVQYSLNKSDGVAEIVPPLNPAFVPMESASSEVQDKIWSRILYFALNMDGLDEEFDSDIHIPAASEKLGLYPNTDTMLVSQQFKRLSIPYFNRHILLERPGDLARFSAGLLERPAIARHIRSMAVSNEAAQPGWHDDMASVDFDDWDDERDFAPEAEELIRPILPLLGALVSFTGGFYDIASYPPHPQISYDTLVIPWDMFQTLGTVSGASLRRLCLDIVRPDRLQSHLVFAPFMALRSLEWKCLAEFKLDAEPVWARGALANLECLSLVDCDPSFLLLLKLAELPSLRRVYFHKSLPESAEGFLERHSSKLKEIMLAADDPGTVNVLDTCPDLPLLICRNDEISSPTLLSSRALFSPSAPHLSLKKIILEALLDYNRKEEKGTREFLEALDTDMLPALREIQVYDLDWPTTEREIAKSFWVGCAESLLKKNVKMTDKDGEHWTPRLKATKR</sequence>